<dbReference type="GO" id="GO:0004842">
    <property type="term" value="F:ubiquitin-protein transferase activity"/>
    <property type="evidence" value="ECO:0007669"/>
    <property type="project" value="TreeGrafter"/>
</dbReference>
<evidence type="ECO:0000313" key="6">
    <source>
        <dbReference type="Proteomes" id="UP000541558"/>
    </source>
</evidence>
<keyword evidence="1" id="KW-0677">Repeat</keyword>
<keyword evidence="6" id="KW-1185">Reference proteome</keyword>
<keyword evidence="2 3" id="KW-0040">ANK repeat</keyword>
<accession>A0A8H5CIQ0</accession>
<sequence>MSKNIWVAAGDGDLARVTELVEQHGKSQLRCLSPNGPDENSYTPMHAAASYGHLHVLEYLISKGGDVNVTDDDGDTPIYTVESIDTAQYLVQHGAAIAYTNREGISPIEHLSEDFPAVAAYLQSASNQTAAATHPSQTVTQPSQHSQNAASEQLTAALMESVRGIMERADIEGIDPDQDLQEAVTRAVLNGVVTGYEMSTEDSGMRNQPPPGADDGAPTKRSRTEDTS</sequence>
<dbReference type="SMART" id="SM00248">
    <property type="entry name" value="ANK"/>
    <property type="match status" value="2"/>
</dbReference>
<dbReference type="GO" id="GO:0085020">
    <property type="term" value="P:protein K6-linked ubiquitination"/>
    <property type="evidence" value="ECO:0007669"/>
    <property type="project" value="TreeGrafter"/>
</dbReference>
<comment type="caution">
    <text evidence="5">The sequence shown here is derived from an EMBL/GenBank/DDBJ whole genome shotgun (WGS) entry which is preliminary data.</text>
</comment>
<feature type="repeat" description="ANK" evidence="3">
    <location>
        <begin position="40"/>
        <end position="72"/>
    </location>
</feature>
<reference evidence="5 6" key="1">
    <citation type="journal article" date="2020" name="ISME J.">
        <title>Uncovering the hidden diversity of litter-decomposition mechanisms in mushroom-forming fungi.</title>
        <authorList>
            <person name="Floudas D."/>
            <person name="Bentzer J."/>
            <person name="Ahren D."/>
            <person name="Johansson T."/>
            <person name="Persson P."/>
            <person name="Tunlid A."/>
        </authorList>
    </citation>
    <scope>NUCLEOTIDE SEQUENCE [LARGE SCALE GENOMIC DNA]</scope>
    <source>
        <strain evidence="5 6">CBS 175.51</strain>
    </source>
</reference>
<dbReference type="EMBL" id="JAACJK010000001">
    <property type="protein sequence ID" value="KAF5342531.1"/>
    <property type="molecule type" value="Genomic_DNA"/>
</dbReference>
<evidence type="ECO:0000256" key="4">
    <source>
        <dbReference type="SAM" id="MobiDB-lite"/>
    </source>
</evidence>
<dbReference type="AlphaFoldDB" id="A0A8H5CIQ0"/>
<dbReference type="InterPro" id="IPR036770">
    <property type="entry name" value="Ankyrin_rpt-contain_sf"/>
</dbReference>
<evidence type="ECO:0000256" key="1">
    <source>
        <dbReference type="ARBA" id="ARBA00022737"/>
    </source>
</evidence>
<evidence type="ECO:0000313" key="5">
    <source>
        <dbReference type="EMBL" id="KAF5342531.1"/>
    </source>
</evidence>
<feature type="region of interest" description="Disordered" evidence="4">
    <location>
        <begin position="195"/>
        <end position="228"/>
    </location>
</feature>
<evidence type="ECO:0008006" key="7">
    <source>
        <dbReference type="Google" id="ProtNLM"/>
    </source>
</evidence>
<dbReference type="PROSITE" id="PS50297">
    <property type="entry name" value="ANK_REP_REGION"/>
    <property type="match status" value="1"/>
</dbReference>
<dbReference type="PANTHER" id="PTHR24171:SF8">
    <property type="entry name" value="BRCA1-ASSOCIATED RING DOMAIN PROTEIN 1"/>
    <property type="match status" value="1"/>
</dbReference>
<dbReference type="Pfam" id="PF12796">
    <property type="entry name" value="Ank_2"/>
    <property type="match status" value="1"/>
</dbReference>
<organism evidence="5 6">
    <name type="scientific">Ephemerocybe angulata</name>
    <dbReference type="NCBI Taxonomy" id="980116"/>
    <lineage>
        <taxon>Eukaryota</taxon>
        <taxon>Fungi</taxon>
        <taxon>Dikarya</taxon>
        <taxon>Basidiomycota</taxon>
        <taxon>Agaricomycotina</taxon>
        <taxon>Agaricomycetes</taxon>
        <taxon>Agaricomycetidae</taxon>
        <taxon>Agaricales</taxon>
        <taxon>Agaricineae</taxon>
        <taxon>Psathyrellaceae</taxon>
        <taxon>Ephemerocybe</taxon>
    </lineage>
</organism>
<dbReference type="OrthoDB" id="19174at2759"/>
<dbReference type="InterPro" id="IPR002110">
    <property type="entry name" value="Ankyrin_rpt"/>
</dbReference>
<dbReference type="PANTHER" id="PTHR24171">
    <property type="entry name" value="ANKYRIN REPEAT DOMAIN-CONTAINING PROTEIN 39-RELATED"/>
    <property type="match status" value="1"/>
</dbReference>
<dbReference type="SUPFAM" id="SSF48403">
    <property type="entry name" value="Ankyrin repeat"/>
    <property type="match status" value="1"/>
</dbReference>
<gene>
    <name evidence="5" type="ORF">D9611_001540</name>
</gene>
<evidence type="ECO:0000256" key="3">
    <source>
        <dbReference type="PROSITE-ProRule" id="PRU00023"/>
    </source>
</evidence>
<name>A0A8H5CIQ0_9AGAR</name>
<dbReference type="Gene3D" id="1.25.40.20">
    <property type="entry name" value="Ankyrin repeat-containing domain"/>
    <property type="match status" value="1"/>
</dbReference>
<dbReference type="PROSITE" id="PS50088">
    <property type="entry name" value="ANK_REPEAT"/>
    <property type="match status" value="1"/>
</dbReference>
<feature type="region of interest" description="Disordered" evidence="4">
    <location>
        <begin position="129"/>
        <end position="151"/>
    </location>
</feature>
<evidence type="ECO:0000256" key="2">
    <source>
        <dbReference type="ARBA" id="ARBA00023043"/>
    </source>
</evidence>
<protein>
    <recommendedName>
        <fullName evidence="7">Ankyrin</fullName>
    </recommendedName>
</protein>
<dbReference type="Proteomes" id="UP000541558">
    <property type="component" value="Unassembled WGS sequence"/>
</dbReference>
<proteinExistence type="predicted"/>